<feature type="compositionally biased region" description="Basic and acidic residues" evidence="2">
    <location>
        <begin position="540"/>
        <end position="554"/>
    </location>
</feature>
<dbReference type="Proteomes" id="UP001591681">
    <property type="component" value="Unassembled WGS sequence"/>
</dbReference>
<feature type="compositionally biased region" description="Polar residues" evidence="2">
    <location>
        <begin position="117"/>
        <end position="130"/>
    </location>
</feature>
<feature type="region of interest" description="Disordered" evidence="2">
    <location>
        <begin position="432"/>
        <end position="465"/>
    </location>
</feature>
<gene>
    <name evidence="3" type="ORF">ACEWY4_017820</name>
</gene>
<feature type="compositionally biased region" description="Polar residues" evidence="2">
    <location>
        <begin position="165"/>
        <end position="177"/>
    </location>
</feature>
<comment type="caution">
    <text evidence="3">The sequence shown here is derived from an EMBL/GenBank/DDBJ whole genome shotgun (WGS) entry which is preliminary data.</text>
</comment>
<evidence type="ECO:0000313" key="3">
    <source>
        <dbReference type="EMBL" id="KAL2086761.1"/>
    </source>
</evidence>
<feature type="compositionally biased region" description="Low complexity" evidence="2">
    <location>
        <begin position="436"/>
        <end position="453"/>
    </location>
</feature>
<feature type="compositionally biased region" description="Gly residues" evidence="2">
    <location>
        <begin position="328"/>
        <end position="341"/>
    </location>
</feature>
<evidence type="ECO:0000256" key="1">
    <source>
        <dbReference type="SAM" id="Coils"/>
    </source>
</evidence>
<feature type="compositionally biased region" description="Basic and acidic residues" evidence="2">
    <location>
        <begin position="73"/>
        <end position="95"/>
    </location>
</feature>
<feature type="region of interest" description="Disordered" evidence="2">
    <location>
        <begin position="71"/>
        <end position="276"/>
    </location>
</feature>
<dbReference type="PANTHER" id="PTHR18947">
    <property type="entry name" value="HOOK PROTEINS"/>
    <property type="match status" value="1"/>
</dbReference>
<dbReference type="EMBL" id="JBHFQA010000015">
    <property type="protein sequence ID" value="KAL2086761.1"/>
    <property type="molecule type" value="Genomic_DNA"/>
</dbReference>
<evidence type="ECO:0000256" key="2">
    <source>
        <dbReference type="SAM" id="MobiDB-lite"/>
    </source>
</evidence>
<reference evidence="3 4" key="1">
    <citation type="submission" date="2024-09" db="EMBL/GenBank/DDBJ databases">
        <title>A chromosome-level genome assembly of Gray's grenadier anchovy, Coilia grayii.</title>
        <authorList>
            <person name="Fu Z."/>
        </authorList>
    </citation>
    <scope>NUCLEOTIDE SEQUENCE [LARGE SCALE GENOMIC DNA]</scope>
    <source>
        <strain evidence="3">G4</strain>
        <tissue evidence="3">Muscle</tissue>
    </source>
</reference>
<feature type="compositionally biased region" description="Acidic residues" evidence="2">
    <location>
        <begin position="526"/>
        <end position="539"/>
    </location>
</feature>
<feature type="region of interest" description="Disordered" evidence="2">
    <location>
        <begin position="519"/>
        <end position="590"/>
    </location>
</feature>
<feature type="compositionally biased region" description="Polar residues" evidence="2">
    <location>
        <begin position="359"/>
        <end position="396"/>
    </location>
</feature>
<sequence>MLQNRTLLEQTMESKDLFHVEQRQYIDKLNELRRQKEKLEEKIMDQYKFYDPSPPRRRGNWIALKMRKLIKSRSRERDRDQDRDHDRDRDQDRNHISSLTPMRSESCEGLPCHDNGSFVSSQGSAESAANSLDDGLSPKRSSSKDYAEDVARSSQGSNDERHSQVGVNGAQSESSGEFSLENEGWSSSSSPVQVPTSRRGSDCSSVPPACTSTPTKAQAQNQNQAQSQAPAPPKPPREGGALEPSSYASGRSVWRSSGGRAAAGPRGVLSQTQNQTFRTVAIVVEGGRAGSSRASAASPPPELQVQDKSSGAAGCLDCFSAPLRREGQGQGQGQGDEGQGRGYASPRGQGQGQGRVARPSSTLPRASNVISTSEGSSRRASFHSMMSKSATPSPCKTTAGMEAGTHANPAANLAAIITTTTISTVLDGRGGGEGGAAAAAAAGATPPHAEAPEGPSPALLPEPCLEPPLFGTPFTLDSVFTNTIFSEPTLVPGGAKSQAFLCLNPALVHNISGLPLSSTATTELTFQEEEEEEEEEESELGERRKEQQENREQEGESGQGPQDCSTSEDYMTVTEKSASLAPDNKHSLLV</sequence>
<keyword evidence="1" id="KW-0175">Coiled coil</keyword>
<feature type="coiled-coil region" evidence="1">
    <location>
        <begin position="22"/>
        <end position="49"/>
    </location>
</feature>
<accession>A0ABD1JJ55</accession>
<dbReference type="PANTHER" id="PTHR18947:SF30">
    <property type="entry name" value="GIRDIN"/>
    <property type="match status" value="1"/>
</dbReference>
<name>A0ABD1JJ55_9TELE</name>
<feature type="compositionally biased region" description="Polar residues" evidence="2">
    <location>
        <begin position="191"/>
        <end position="204"/>
    </location>
</feature>
<organism evidence="3 4">
    <name type="scientific">Coilia grayii</name>
    <name type="common">Gray's grenadier anchovy</name>
    <dbReference type="NCBI Taxonomy" id="363190"/>
    <lineage>
        <taxon>Eukaryota</taxon>
        <taxon>Metazoa</taxon>
        <taxon>Chordata</taxon>
        <taxon>Craniata</taxon>
        <taxon>Vertebrata</taxon>
        <taxon>Euteleostomi</taxon>
        <taxon>Actinopterygii</taxon>
        <taxon>Neopterygii</taxon>
        <taxon>Teleostei</taxon>
        <taxon>Clupei</taxon>
        <taxon>Clupeiformes</taxon>
        <taxon>Clupeoidei</taxon>
        <taxon>Engraulidae</taxon>
        <taxon>Coilinae</taxon>
        <taxon>Coilia</taxon>
    </lineage>
</organism>
<proteinExistence type="predicted"/>
<feature type="region of interest" description="Disordered" evidence="2">
    <location>
        <begin position="291"/>
        <end position="310"/>
    </location>
</feature>
<protein>
    <submittedName>
        <fullName evidence="3">Uncharacterized protein</fullName>
    </submittedName>
</protein>
<feature type="compositionally biased region" description="Basic and acidic residues" evidence="2">
    <location>
        <begin position="142"/>
        <end position="151"/>
    </location>
</feature>
<feature type="region of interest" description="Disordered" evidence="2">
    <location>
        <begin position="324"/>
        <end position="403"/>
    </location>
</feature>
<feature type="compositionally biased region" description="Low complexity" evidence="2">
    <location>
        <begin position="248"/>
        <end position="267"/>
    </location>
</feature>
<dbReference type="AlphaFoldDB" id="A0ABD1JJ55"/>
<feature type="compositionally biased region" description="Polar residues" evidence="2">
    <location>
        <begin position="562"/>
        <end position="577"/>
    </location>
</feature>
<keyword evidence="4" id="KW-1185">Reference proteome</keyword>
<feature type="compositionally biased region" description="Low complexity" evidence="2">
    <location>
        <begin position="213"/>
        <end position="229"/>
    </location>
</feature>
<evidence type="ECO:0000313" key="4">
    <source>
        <dbReference type="Proteomes" id="UP001591681"/>
    </source>
</evidence>
<feature type="compositionally biased region" description="Pro residues" evidence="2">
    <location>
        <begin position="454"/>
        <end position="465"/>
    </location>
</feature>